<protein>
    <submittedName>
        <fullName evidence="2">Uncharacterized protein</fullName>
    </submittedName>
</protein>
<keyword evidence="3" id="KW-1185">Reference proteome</keyword>
<feature type="region of interest" description="Disordered" evidence="1">
    <location>
        <begin position="1"/>
        <end position="22"/>
    </location>
</feature>
<dbReference type="AlphaFoldDB" id="A0A9X6NHR5"/>
<comment type="caution">
    <text evidence="2">The sequence shown here is derived from an EMBL/GenBank/DDBJ whole genome shotgun (WGS) entry which is preliminary data.</text>
</comment>
<reference evidence="3" key="1">
    <citation type="submission" date="2017-01" db="EMBL/GenBank/DDBJ databases">
        <title>Comparative genomics of anhydrobiosis in the tardigrade Hypsibius dujardini.</title>
        <authorList>
            <person name="Yoshida Y."/>
            <person name="Koutsovoulos G."/>
            <person name="Laetsch D."/>
            <person name="Stevens L."/>
            <person name="Kumar S."/>
            <person name="Horikawa D."/>
            <person name="Ishino K."/>
            <person name="Komine S."/>
            <person name="Tomita M."/>
            <person name="Blaxter M."/>
            <person name="Arakawa K."/>
        </authorList>
    </citation>
    <scope>NUCLEOTIDE SEQUENCE [LARGE SCALE GENOMIC DNA]</scope>
    <source>
        <strain evidence="3">Z151</strain>
    </source>
</reference>
<evidence type="ECO:0000313" key="3">
    <source>
        <dbReference type="Proteomes" id="UP000192578"/>
    </source>
</evidence>
<feature type="compositionally biased region" description="Polar residues" evidence="1">
    <location>
        <begin position="7"/>
        <end position="22"/>
    </location>
</feature>
<organism evidence="2 3">
    <name type="scientific">Hypsibius exemplaris</name>
    <name type="common">Freshwater tardigrade</name>
    <dbReference type="NCBI Taxonomy" id="2072580"/>
    <lineage>
        <taxon>Eukaryota</taxon>
        <taxon>Metazoa</taxon>
        <taxon>Ecdysozoa</taxon>
        <taxon>Tardigrada</taxon>
        <taxon>Eutardigrada</taxon>
        <taxon>Parachela</taxon>
        <taxon>Hypsibioidea</taxon>
        <taxon>Hypsibiidae</taxon>
        <taxon>Hypsibius</taxon>
    </lineage>
</organism>
<proteinExistence type="predicted"/>
<evidence type="ECO:0000256" key="1">
    <source>
        <dbReference type="SAM" id="MobiDB-lite"/>
    </source>
</evidence>
<dbReference type="Proteomes" id="UP000192578">
    <property type="component" value="Unassembled WGS sequence"/>
</dbReference>
<dbReference type="EMBL" id="MTYJ01000311">
    <property type="protein sequence ID" value="OWA53278.1"/>
    <property type="molecule type" value="Genomic_DNA"/>
</dbReference>
<name>A0A9X6NHR5_HYPEX</name>
<gene>
    <name evidence="2" type="ORF">BV898_17711</name>
</gene>
<accession>A0A9X6NHR5</accession>
<sequence length="123" mass="12959">MEPVTGSAPSPMSVDSGSPSPFSVSGCLAPTRPVILGCCPSYPLSAPHTPVDMELSVTGSVLPARPHVRWELRLMLRFLHSAPAPCSGGIMVLRTLAFRSGLRLPSPVDMAPRLPISAIANYP</sequence>
<evidence type="ECO:0000313" key="2">
    <source>
        <dbReference type="EMBL" id="OWA53278.1"/>
    </source>
</evidence>